<feature type="region of interest" description="Disordered" evidence="4">
    <location>
        <begin position="635"/>
        <end position="663"/>
    </location>
</feature>
<evidence type="ECO:0000256" key="1">
    <source>
        <dbReference type="ARBA" id="ARBA00022614"/>
    </source>
</evidence>
<dbReference type="Proteomes" id="UP000271974">
    <property type="component" value="Unassembled WGS sequence"/>
</dbReference>
<dbReference type="AlphaFoldDB" id="A0A3S0ZC94"/>
<accession>A0A3S0ZC94</accession>
<keyword evidence="2" id="KW-0677">Repeat</keyword>
<dbReference type="Gene3D" id="3.80.10.10">
    <property type="entry name" value="Ribonuclease Inhibitor"/>
    <property type="match status" value="1"/>
</dbReference>
<dbReference type="EMBL" id="RQTK01001180">
    <property type="protein sequence ID" value="RUS71650.1"/>
    <property type="molecule type" value="Genomic_DNA"/>
</dbReference>
<dbReference type="SMART" id="SM00368">
    <property type="entry name" value="LRR_RI"/>
    <property type="match status" value="7"/>
</dbReference>
<dbReference type="SUPFAM" id="SSF52047">
    <property type="entry name" value="RNI-like"/>
    <property type="match status" value="1"/>
</dbReference>
<evidence type="ECO:0008006" key="7">
    <source>
        <dbReference type="Google" id="ProtNLM"/>
    </source>
</evidence>
<feature type="compositionally biased region" description="Basic and acidic residues" evidence="4">
    <location>
        <begin position="594"/>
        <end position="606"/>
    </location>
</feature>
<dbReference type="OrthoDB" id="10034042at2759"/>
<dbReference type="InterPro" id="IPR032675">
    <property type="entry name" value="LRR_dom_sf"/>
</dbReference>
<gene>
    <name evidence="5" type="ORF">EGW08_020590</name>
</gene>
<evidence type="ECO:0000313" key="5">
    <source>
        <dbReference type="EMBL" id="RUS71650.1"/>
    </source>
</evidence>
<feature type="compositionally biased region" description="Polar residues" evidence="4">
    <location>
        <begin position="1072"/>
        <end position="1087"/>
    </location>
</feature>
<organism evidence="5 6">
    <name type="scientific">Elysia chlorotica</name>
    <name type="common">Eastern emerald elysia</name>
    <name type="synonym">Sea slug</name>
    <dbReference type="NCBI Taxonomy" id="188477"/>
    <lineage>
        <taxon>Eukaryota</taxon>
        <taxon>Metazoa</taxon>
        <taxon>Spiralia</taxon>
        <taxon>Lophotrochozoa</taxon>
        <taxon>Mollusca</taxon>
        <taxon>Gastropoda</taxon>
        <taxon>Heterobranchia</taxon>
        <taxon>Euthyneura</taxon>
        <taxon>Panpulmonata</taxon>
        <taxon>Sacoglossa</taxon>
        <taxon>Placobranchoidea</taxon>
        <taxon>Plakobranchidae</taxon>
        <taxon>Elysia</taxon>
    </lineage>
</organism>
<name>A0A3S0ZC94_ELYCH</name>
<reference evidence="5 6" key="1">
    <citation type="submission" date="2019-01" db="EMBL/GenBank/DDBJ databases">
        <title>A draft genome assembly of the solar-powered sea slug Elysia chlorotica.</title>
        <authorList>
            <person name="Cai H."/>
            <person name="Li Q."/>
            <person name="Fang X."/>
            <person name="Li J."/>
            <person name="Curtis N.E."/>
            <person name="Altenburger A."/>
            <person name="Shibata T."/>
            <person name="Feng M."/>
            <person name="Maeda T."/>
            <person name="Schwartz J.A."/>
            <person name="Shigenobu S."/>
            <person name="Lundholm N."/>
            <person name="Nishiyama T."/>
            <person name="Yang H."/>
            <person name="Hasebe M."/>
            <person name="Li S."/>
            <person name="Pierce S.K."/>
            <person name="Wang J."/>
        </authorList>
    </citation>
    <scope>NUCLEOTIDE SEQUENCE [LARGE SCALE GENOMIC DNA]</scope>
    <source>
        <strain evidence="5">EC2010</strain>
        <tissue evidence="5">Whole organism of an adult</tissue>
    </source>
</reference>
<dbReference type="PANTHER" id="PTHR24112">
    <property type="entry name" value="LEUCINE-RICH REPEAT, ISOFORM F-RELATED"/>
    <property type="match status" value="1"/>
</dbReference>
<comment type="caution">
    <text evidence="5">The sequence shown here is derived from an EMBL/GenBank/DDBJ whole genome shotgun (WGS) entry which is preliminary data.</text>
</comment>
<feature type="compositionally biased region" description="Basic and acidic residues" evidence="4">
    <location>
        <begin position="960"/>
        <end position="969"/>
    </location>
</feature>
<feature type="compositionally biased region" description="Polar residues" evidence="4">
    <location>
        <begin position="652"/>
        <end position="662"/>
    </location>
</feature>
<comment type="similarity">
    <text evidence="3">Belongs to the PPP1R37 family.</text>
</comment>
<feature type="compositionally biased region" description="Polar residues" evidence="4">
    <location>
        <begin position="537"/>
        <end position="550"/>
    </location>
</feature>
<dbReference type="InterPro" id="IPR051279">
    <property type="entry name" value="PP1-Reg/Actin-Interact_Protein"/>
</dbReference>
<feature type="region of interest" description="Disordered" evidence="4">
    <location>
        <begin position="858"/>
        <end position="894"/>
    </location>
</feature>
<dbReference type="PANTHER" id="PTHR24112:SF9">
    <property type="entry name" value="PROTEIN PHOSPHATASE 1 REGULATORY SUBUNIT 37"/>
    <property type="match status" value="1"/>
</dbReference>
<feature type="region of interest" description="Disordered" evidence="4">
    <location>
        <begin position="594"/>
        <end position="617"/>
    </location>
</feature>
<feature type="compositionally biased region" description="Basic and acidic residues" evidence="4">
    <location>
        <begin position="552"/>
        <end position="569"/>
    </location>
</feature>
<proteinExistence type="inferred from homology"/>
<evidence type="ECO:0000256" key="2">
    <source>
        <dbReference type="ARBA" id="ARBA00022737"/>
    </source>
</evidence>
<protein>
    <recommendedName>
        <fullName evidence="7">Leucine-rich repeat-containing protein 68</fullName>
    </recommendedName>
</protein>
<keyword evidence="6" id="KW-1185">Reference proteome</keyword>
<feature type="region of interest" description="Disordered" evidence="4">
    <location>
        <begin position="525"/>
        <end position="576"/>
    </location>
</feature>
<feature type="region of interest" description="Disordered" evidence="4">
    <location>
        <begin position="95"/>
        <end position="126"/>
    </location>
</feature>
<feature type="region of interest" description="Disordered" evidence="4">
    <location>
        <begin position="1072"/>
        <end position="1097"/>
    </location>
</feature>
<evidence type="ECO:0000256" key="3">
    <source>
        <dbReference type="ARBA" id="ARBA00038315"/>
    </source>
</evidence>
<feature type="region of interest" description="Disordered" evidence="4">
    <location>
        <begin position="954"/>
        <end position="1033"/>
    </location>
</feature>
<evidence type="ECO:0000313" key="6">
    <source>
        <dbReference type="Proteomes" id="UP000271974"/>
    </source>
</evidence>
<dbReference type="InterPro" id="IPR001611">
    <property type="entry name" value="Leu-rich_rpt"/>
</dbReference>
<keyword evidence="1" id="KW-0433">Leucine-rich repeat</keyword>
<feature type="compositionally biased region" description="Polar residues" evidence="4">
    <location>
        <begin position="858"/>
        <end position="883"/>
    </location>
</feature>
<feature type="compositionally biased region" description="Polar residues" evidence="4">
    <location>
        <begin position="1011"/>
        <end position="1020"/>
    </location>
</feature>
<dbReference type="Pfam" id="PF13516">
    <property type="entry name" value="LRR_6"/>
    <property type="match status" value="4"/>
</dbReference>
<evidence type="ECO:0000256" key="4">
    <source>
        <dbReference type="SAM" id="MobiDB-lite"/>
    </source>
</evidence>
<sequence>MADIGKDGSNLFQSIFHRAPDVLPSADCLNINNEDDSTNRNVNKHVDEEDEHCTSNDESGITSVSAEPNLLLQENQPIDLNISDSEILRSSNGSTFEDPLQNHACSDDNVGENGILKDSPPDASNVHVSSLKLEGSRPNCGKTKRGIRFPSGTFISGYHEPPDPWKNAPAWTPEELLAAYKKSCDINATKASARILQQLQSINSTHGKREEVLSLKGEKLDQRQCETIEEILRRVQFKLLDLEACHLDDETPSLKYLDMRGCELNDRTIPLFGRALKLGCHLTILHMENMALAGRALVILVAALKMNETLQELFLAENKLMPSDGVQLGNLMRYNQHLGLLDLRNNHLQDVGVSHICEGLLEQIGGRGLRTLVLWNNQMNYQAMPSLGKALALSETIETLNIGHNAITNEGAHLLKDGLLKTNSLLRLGLQGTRISDEGAVALAEYIADSTILLRIDLRDNDIKTGGLMALSHAMRVNTSVTRIDLDKDPKKESYMKDYAEQQGRLLRDILTFQQRNIEAALQQEEEERAELERKAQITTAGNQEDTGTEGNIEKSDQEEYEEKQEKHVAVQSSHAQNVTEAFTIIEKSEAVGDNDVRAESSDHIKKNSVNDSERCLPSNLRPSHLFHQIPSCAQESLDSPLPPSAGRERSNLQSTLCSSDPQVDPLQSRLLLSQEAPPAEVILSPQYVPRSMARKIFSVSRVDEKAQLSVSPQVTTRDKWDPLNVSPIPVELSPCPNSTPTLPIIVPPISLNPEISSISDESADSPSLALAQSLALAAMSESLPVLSEAHNAQLDTEAKSTATTSKTLQQTLTEDGIMKQESASSIADPNSYQKKVMVGTEENNTGDVMTLFNNEAENISSSSGGDSPTFEKNVSSQPISQVSEEEQNSADSLQEDATLLASEVEKKVHIESSQSCESSFLPELAVCESAPLQGSGDNGSQVKGEYIPLVATESLGDGDNSRPEEKGSDNFLCDNHLEPGHHQPIVAINSDSPAVLDGASSDISHVGCEATQSSGTLPSSEELGEDEESWLAVGGEEAEGKITDHPIPQQPDFFTTLSMNGLTQELASALTSLDGSPGSSPDTSAASLEGCVEHRG</sequence>